<evidence type="ECO:0000259" key="3">
    <source>
        <dbReference type="PROSITE" id="PS51752"/>
    </source>
</evidence>
<protein>
    <recommendedName>
        <fullName evidence="3">Jacalin-type lectin domain-containing protein</fullName>
    </recommendedName>
</protein>
<evidence type="ECO:0000313" key="5">
    <source>
        <dbReference type="Proteomes" id="UP000481153"/>
    </source>
</evidence>
<dbReference type="Proteomes" id="UP000481153">
    <property type="component" value="Unassembled WGS sequence"/>
</dbReference>
<keyword evidence="1" id="KW-0175">Coiled coil</keyword>
<keyword evidence="5" id="KW-1185">Reference proteome</keyword>
<feature type="domain" description="Jacalin-type lectin" evidence="3">
    <location>
        <begin position="1185"/>
        <end position="1326"/>
    </location>
</feature>
<organism evidence="4 5">
    <name type="scientific">Aphanomyces euteiches</name>
    <dbReference type="NCBI Taxonomy" id="100861"/>
    <lineage>
        <taxon>Eukaryota</taxon>
        <taxon>Sar</taxon>
        <taxon>Stramenopiles</taxon>
        <taxon>Oomycota</taxon>
        <taxon>Saprolegniomycetes</taxon>
        <taxon>Saprolegniales</taxon>
        <taxon>Verrucalvaceae</taxon>
        <taxon>Aphanomyces</taxon>
    </lineage>
</organism>
<dbReference type="EMBL" id="VJMJ01000229">
    <property type="protein sequence ID" value="KAF0725981.1"/>
    <property type="molecule type" value="Genomic_DNA"/>
</dbReference>
<feature type="region of interest" description="Disordered" evidence="2">
    <location>
        <begin position="110"/>
        <end position="146"/>
    </location>
</feature>
<evidence type="ECO:0000256" key="1">
    <source>
        <dbReference type="SAM" id="Coils"/>
    </source>
</evidence>
<name>A0A6G0WF06_9STRA</name>
<gene>
    <name evidence="4" type="ORF">Ae201684_015646</name>
</gene>
<reference evidence="4 5" key="1">
    <citation type="submission" date="2019-07" db="EMBL/GenBank/DDBJ databases">
        <title>Genomics analysis of Aphanomyces spp. identifies a new class of oomycete effector associated with host adaptation.</title>
        <authorList>
            <person name="Gaulin E."/>
        </authorList>
    </citation>
    <scope>NUCLEOTIDE SEQUENCE [LARGE SCALE GENOMIC DNA]</scope>
    <source>
        <strain evidence="4 5">ATCC 201684</strain>
    </source>
</reference>
<dbReference type="InterPro" id="IPR036404">
    <property type="entry name" value="Jacalin-like_lectin_dom_sf"/>
</dbReference>
<dbReference type="SUPFAM" id="SSF51101">
    <property type="entry name" value="Mannose-binding lectins"/>
    <property type="match status" value="1"/>
</dbReference>
<dbReference type="PROSITE" id="PS51752">
    <property type="entry name" value="JACALIN_LECTIN"/>
    <property type="match status" value="1"/>
</dbReference>
<dbReference type="Pfam" id="PF01419">
    <property type="entry name" value="Jacalin"/>
    <property type="match status" value="1"/>
</dbReference>
<dbReference type="InterPro" id="IPR001229">
    <property type="entry name" value="Jacalin-like_lectin_dom"/>
</dbReference>
<evidence type="ECO:0000313" key="4">
    <source>
        <dbReference type="EMBL" id="KAF0725981.1"/>
    </source>
</evidence>
<dbReference type="SMART" id="SM00915">
    <property type="entry name" value="Jacalin"/>
    <property type="match status" value="1"/>
</dbReference>
<feature type="coiled-coil region" evidence="1">
    <location>
        <begin position="335"/>
        <end position="366"/>
    </location>
</feature>
<dbReference type="Gene3D" id="2.100.10.30">
    <property type="entry name" value="Jacalin-like lectin domain"/>
    <property type="match status" value="1"/>
</dbReference>
<proteinExistence type="predicted"/>
<evidence type="ECO:0000256" key="2">
    <source>
        <dbReference type="SAM" id="MobiDB-lite"/>
    </source>
</evidence>
<comment type="caution">
    <text evidence="4">The sequence shown here is derived from an EMBL/GenBank/DDBJ whole genome shotgun (WGS) entry which is preliminary data.</text>
</comment>
<dbReference type="VEuPathDB" id="FungiDB:AeMF1_013889"/>
<sequence length="1600" mass="187042">MNLPMLPDETKGDRTTARRVKPALSRMNTSVQMDIARHQCYTAEPHASPKTLNRRSSMTALHSKRSVPTLPSLPAAEQYGLWKLAPKSPARQTLQKSMSSSDMLHKLKALSPPKKKLDPWTEPPSASRPHHYLKRNPSGGAGGTFSLRHMSHEKLLNNNEESQDSTDTAPLHEMVSSLSDDEESQDDVELIDESVDLHGETNKSFQVETEVGQDPKDQTTENNFVTQRRHAMSDITHFADVHWRKKLFKGWDAIEFAFSGGDLSQQQVERVLHTNGISSTQSEVERVRQKIQAFMARKEPEDTITDSMHVHVNRPVMISIEMMSEMFYPKNPDDIKRWREEMESEKNIAEQEQADRDSQLQRLEDKIKRRLESTAQAMLRVIDRFDFMNTTWPDQTTKQTATQRFFKLIFRKKKLLLEQQTDGQMLRRSLSDVLHALLHTYSRNRGLGEIDAAQVFHDVAANVIQNGAQQYFDRKATFWCPERQAFFAYKLKKRLFRSWLDRAHQLAFQREILFRKVIAWRFYVKQEKRYREMFRICFWPLYVWKRYVQFILISRSKSIFLLHVYETYLQLRVIRELRRYVARRKYGRAVVQQRKCARNVCLLHNIIAPWRAKARASGRLKEIWNKRGLWMNWQNKHYTIRVTIHLWRYYTILKRDIERRKYLCFHGVLTNRNDQPESENERVPLTRIMESQLGTLTRFFGANSIQGPKIRLKSYTHDLGIAMFIKYRKKDRQMILAMALVFKRVAPVVFRKLVAFREQKKRGRFATEFGLFRLYSSHFTTWVAFLIYRKQQEAKRRATLKKIRDNAQDTSPVKDEESKPISKRALQWRADREWRDQGIIQAAIDASALAAKLEQLNQDHAASLQRYLDRGEKLREMKQAEIRLQQEEEKKTTGMGSQLHHCASQILHTRVRRLYETICRTFDVLQDKYNRMLLKSTFRSLRIPVSLKHSKILCNRSQLRNWIRLARCFEYWQSHIEQFSRLKRMWSIWRKWIDFIRTRALYESRGLALQMQRRRMLVAKFEAYLLKESFMLIPSVLGKKLSYNSFKAVFVRWVEWTQLTLAANAMTRIVLRMAIRRLGKVFLTWKVQLKAKYVALPCFVAEKRATADIERVRSSLWNKRKYLVSRKIRRVLTACDRKLKLSVCSNPTLKHLFAMHSKDIMNRLSLENRLMFVAYNERHIHHFEERLSPLMGGPSGQKFDYLETIPFGHITQITVICGKSVDGLSIIVKSHSSTVEGKIHGNPFGNSSNFALAADERLIALEGYATQTTVLGLRFGTSASRWSKWYGRCDAGLHFFLHADSNEEIVGFHGYAAKESVHGLGVCFRKTTERNIFEGLWIEHPAQLDGIDVTFTDDRINNCDRQFSYFLQMRSCDVYAAMDRSHKLALRMWRSETIPDELRRLRIVMGVCRWLFNSLVHGLVALTNREDEGRRILQDGINIRASGEKLLAEGEAIMQLVNKYREGRKKQLNLALLGSKKIQELRHNMEVGDDKIKRGKALIAEGNAAILQGKQLLPRIPMTDRMLKNIRGLYRVVQTKDSMDSMSESIKKLLLSDQIVVADTTWVDMKEVAEANETAAFDMGQARAEVVSSKLRESLSRGHM</sequence>
<accession>A0A6G0WF06</accession>